<dbReference type="AlphaFoldDB" id="A0A560GD69"/>
<feature type="signal peptide" evidence="1">
    <location>
        <begin position="1"/>
        <end position="33"/>
    </location>
</feature>
<proteinExistence type="predicted"/>
<keyword evidence="1" id="KW-0732">Signal</keyword>
<dbReference type="InterPro" id="IPR018642">
    <property type="entry name" value="DUF2066"/>
</dbReference>
<accession>A0A560GD69</accession>
<organism evidence="2 3">
    <name type="scientific">Nitrospirillum amazonense</name>
    <dbReference type="NCBI Taxonomy" id="28077"/>
    <lineage>
        <taxon>Bacteria</taxon>
        <taxon>Pseudomonadati</taxon>
        <taxon>Pseudomonadota</taxon>
        <taxon>Alphaproteobacteria</taxon>
        <taxon>Rhodospirillales</taxon>
        <taxon>Azospirillaceae</taxon>
        <taxon>Nitrospirillum</taxon>
    </lineage>
</organism>
<keyword evidence="3" id="KW-1185">Reference proteome</keyword>
<gene>
    <name evidence="2" type="ORF">FBZ88_101229</name>
</gene>
<reference evidence="2 3" key="1">
    <citation type="submission" date="2019-06" db="EMBL/GenBank/DDBJ databases">
        <title>Genomic Encyclopedia of Type Strains, Phase IV (KMG-V): Genome sequencing to study the core and pangenomes of soil and plant-associated prokaryotes.</title>
        <authorList>
            <person name="Whitman W."/>
        </authorList>
    </citation>
    <scope>NUCLEOTIDE SEQUENCE [LARGE SCALE GENOMIC DNA]</scope>
    <source>
        <strain evidence="2 3">BR 11865</strain>
    </source>
</reference>
<name>A0A560GD69_9PROT</name>
<dbReference type="EMBL" id="VITO01000001">
    <property type="protein sequence ID" value="TWB31858.1"/>
    <property type="molecule type" value="Genomic_DNA"/>
</dbReference>
<protein>
    <submittedName>
        <fullName evidence="2">Uncharacterized protein DUF2066</fullName>
    </submittedName>
</protein>
<comment type="caution">
    <text evidence="2">The sequence shown here is derived from an EMBL/GenBank/DDBJ whole genome shotgun (WGS) entry which is preliminary data.</text>
</comment>
<dbReference type="RefSeq" id="WP_145615022.1">
    <property type="nucleotide sequence ID" value="NZ_JAYNFR010000017.1"/>
</dbReference>
<feature type="chain" id="PRO_5021910454" evidence="1">
    <location>
        <begin position="34"/>
        <end position="419"/>
    </location>
</feature>
<evidence type="ECO:0000256" key="1">
    <source>
        <dbReference type="SAM" id="SignalP"/>
    </source>
</evidence>
<dbReference type="Proteomes" id="UP000316545">
    <property type="component" value="Unassembled WGS sequence"/>
</dbReference>
<evidence type="ECO:0000313" key="3">
    <source>
        <dbReference type="Proteomes" id="UP000316545"/>
    </source>
</evidence>
<sequence length="419" mass="43494">MPHRCIPLLRQTGFRGALFLALAAGALAGTARAEAGRSVAAEQAFVEQGVDVDVTAGNANQARDQAILQAQREALARLFRKLTPAADGRQPPAVSQGELEALVAGFELEQERASSVRYVGRFTVRFRPAAVRQLLQQNGVRYAEMVGKPALVLPLDATGAEPALWTDGPWRQAWSQIGPVDGLVPLALVPPDPADQNELPAKAALTPDATVLAHIAARHGAGQVVVARLEGDAAKGYQLTLSTFVPGEGLSPAETVPQSAFVPRPLPAADTQPPAAGAAAPPPLPATLGLAVATVVDRVEEGWKRRVVVDARQSGQVAVRVPLTDLTTLVEVRRRLAGVPMVTQVDTSALKTTEALLTLTVLGDVGHLKTALAQRDLVLAEVDAAPAPTPGAAPGAVPASASATPAEVRYQISLAGAPS</sequence>
<dbReference type="Pfam" id="PF09839">
    <property type="entry name" value="DUF2066"/>
    <property type="match status" value="1"/>
</dbReference>
<evidence type="ECO:0000313" key="2">
    <source>
        <dbReference type="EMBL" id="TWB31858.1"/>
    </source>
</evidence>